<gene>
    <name evidence="1" type="ORF">XELAEV_18040041mg</name>
</gene>
<evidence type="ECO:0000313" key="1">
    <source>
        <dbReference type="EMBL" id="OCT68752.1"/>
    </source>
</evidence>
<sequence>MDYFHDVQWHHKTVTSNTHTVTSNENTRSRKYNQSESHIYKKVSQFAQGLIFTKKKSKRFMLSDGFLAERTPFHFLFCNNKPWAASNDFLAQGYEGELQ</sequence>
<dbReference type="Proteomes" id="UP000694892">
    <property type="component" value="Chromosome 8L"/>
</dbReference>
<organism evidence="1 2">
    <name type="scientific">Xenopus laevis</name>
    <name type="common">African clawed frog</name>
    <dbReference type="NCBI Taxonomy" id="8355"/>
    <lineage>
        <taxon>Eukaryota</taxon>
        <taxon>Metazoa</taxon>
        <taxon>Chordata</taxon>
        <taxon>Craniata</taxon>
        <taxon>Vertebrata</taxon>
        <taxon>Euteleostomi</taxon>
        <taxon>Amphibia</taxon>
        <taxon>Batrachia</taxon>
        <taxon>Anura</taxon>
        <taxon>Pipoidea</taxon>
        <taxon>Pipidae</taxon>
        <taxon>Xenopodinae</taxon>
        <taxon>Xenopus</taxon>
        <taxon>Xenopus</taxon>
    </lineage>
</organism>
<protein>
    <submittedName>
        <fullName evidence="1">Uncharacterized protein</fullName>
    </submittedName>
</protein>
<dbReference type="EMBL" id="CM004480">
    <property type="protein sequence ID" value="OCT68752.1"/>
    <property type="molecule type" value="Genomic_DNA"/>
</dbReference>
<reference evidence="2" key="1">
    <citation type="journal article" date="2016" name="Nature">
        <title>Genome evolution in the allotetraploid frog Xenopus laevis.</title>
        <authorList>
            <person name="Session A.M."/>
            <person name="Uno Y."/>
            <person name="Kwon T."/>
            <person name="Chapman J.A."/>
            <person name="Toyoda A."/>
            <person name="Takahashi S."/>
            <person name="Fukui A."/>
            <person name="Hikosaka A."/>
            <person name="Suzuki A."/>
            <person name="Kondo M."/>
            <person name="van Heeringen S.J."/>
            <person name="Quigley I."/>
            <person name="Heinz S."/>
            <person name="Ogino H."/>
            <person name="Ochi H."/>
            <person name="Hellsten U."/>
            <person name="Lyons J.B."/>
            <person name="Simakov O."/>
            <person name="Putnam N."/>
            <person name="Stites J."/>
            <person name="Kuroki Y."/>
            <person name="Tanaka T."/>
            <person name="Michiue T."/>
            <person name="Watanabe M."/>
            <person name="Bogdanovic O."/>
            <person name="Lister R."/>
            <person name="Georgiou G."/>
            <person name="Paranjpe S.S."/>
            <person name="van Kruijsbergen I."/>
            <person name="Shu S."/>
            <person name="Carlson J."/>
            <person name="Kinoshita T."/>
            <person name="Ohta Y."/>
            <person name="Mawaribuchi S."/>
            <person name="Jenkins J."/>
            <person name="Grimwood J."/>
            <person name="Schmutz J."/>
            <person name="Mitros T."/>
            <person name="Mozaffari S.V."/>
            <person name="Suzuki Y."/>
            <person name="Haramoto Y."/>
            <person name="Yamamoto T.S."/>
            <person name="Takagi C."/>
            <person name="Heald R."/>
            <person name="Miller K."/>
            <person name="Haudenschild C."/>
            <person name="Kitzman J."/>
            <person name="Nakayama T."/>
            <person name="Izutsu Y."/>
            <person name="Robert J."/>
            <person name="Fortriede J."/>
            <person name="Burns K."/>
            <person name="Lotay V."/>
            <person name="Karimi K."/>
            <person name="Yasuoka Y."/>
            <person name="Dichmann D.S."/>
            <person name="Flajnik M.F."/>
            <person name="Houston D.W."/>
            <person name="Shendure J."/>
            <person name="DuPasquier L."/>
            <person name="Vize P.D."/>
            <person name="Zorn A.M."/>
            <person name="Ito M."/>
            <person name="Marcotte E.M."/>
            <person name="Wallingford J.B."/>
            <person name="Ito Y."/>
            <person name="Asashima M."/>
            <person name="Ueno N."/>
            <person name="Matsuda Y."/>
            <person name="Veenstra G.J."/>
            <person name="Fujiyama A."/>
            <person name="Harland R.M."/>
            <person name="Taira M."/>
            <person name="Rokhsar D.S."/>
        </authorList>
    </citation>
    <scope>NUCLEOTIDE SEQUENCE [LARGE SCALE GENOMIC DNA]</scope>
    <source>
        <strain evidence="2">J</strain>
    </source>
</reference>
<name>A0A974C906_XENLA</name>
<proteinExistence type="predicted"/>
<evidence type="ECO:0000313" key="2">
    <source>
        <dbReference type="Proteomes" id="UP000694892"/>
    </source>
</evidence>
<dbReference type="AlphaFoldDB" id="A0A974C906"/>
<accession>A0A974C906</accession>